<protein>
    <recommendedName>
        <fullName evidence="3">DUF2007 domain-containing protein</fullName>
    </recommendedName>
</protein>
<dbReference type="Proteomes" id="UP001165306">
    <property type="component" value="Unassembled WGS sequence"/>
</dbReference>
<keyword evidence="2" id="KW-1185">Reference proteome</keyword>
<evidence type="ECO:0000313" key="2">
    <source>
        <dbReference type="Proteomes" id="UP001165306"/>
    </source>
</evidence>
<name>A0AA41WF89_9BACT</name>
<evidence type="ECO:0008006" key="3">
    <source>
        <dbReference type="Google" id="ProtNLM"/>
    </source>
</evidence>
<accession>A0AA41WF89</accession>
<organism evidence="1 2">
    <name type="scientific">Thermalbibacter longus</name>
    <dbReference type="NCBI Taxonomy" id="2951981"/>
    <lineage>
        <taxon>Bacteria</taxon>
        <taxon>Pseudomonadati</taxon>
        <taxon>Thermomicrobiota</taxon>
        <taxon>Thermomicrobia</taxon>
        <taxon>Thermomicrobiales</taxon>
        <taxon>Thermomicrobiaceae</taxon>
        <taxon>Thermalbibacter</taxon>
    </lineage>
</organism>
<dbReference type="AlphaFoldDB" id="A0AA41WF89"/>
<proteinExistence type="predicted"/>
<reference evidence="1" key="1">
    <citation type="submission" date="2022-06" db="EMBL/GenBank/DDBJ databases">
        <title>CFH 74404 Thermomicrobiaceae sp.</title>
        <authorList>
            <person name="Ming H."/>
            <person name="Li W.-J."/>
            <person name="Zhao Z."/>
        </authorList>
    </citation>
    <scope>NUCLEOTIDE SEQUENCE</scope>
    <source>
        <strain evidence="1">CFH 74404</strain>
    </source>
</reference>
<evidence type="ECO:0000313" key="1">
    <source>
        <dbReference type="EMBL" id="MCM8748326.1"/>
    </source>
</evidence>
<dbReference type="EMBL" id="JAMSLR010000002">
    <property type="protein sequence ID" value="MCM8748326.1"/>
    <property type="molecule type" value="Genomic_DNA"/>
</dbReference>
<comment type="caution">
    <text evidence="1">The sequence shown here is derived from an EMBL/GenBank/DDBJ whole genome shotgun (WGS) entry which is preliminary data.</text>
</comment>
<gene>
    <name evidence="1" type="ORF">NET02_04145</name>
</gene>
<dbReference type="RefSeq" id="WP_284056107.1">
    <property type="nucleotide sequence ID" value="NZ_JAMSLR010000002.1"/>
</dbReference>
<sequence>MRTGSLGTDDLEDAAVVPVAVAPNEIIAALWREALAEEGIVALVKATGPGLAYFTNFANEHVLYVLEPQAERAREILATLEDGEVP</sequence>